<name>A0A7W5GDV1_9BACL</name>
<dbReference type="InterPro" id="IPR019673">
    <property type="entry name" value="Spore_germination_GerPC"/>
</dbReference>
<dbReference type="EMBL" id="JACHXW010000037">
    <property type="protein sequence ID" value="MBB3156281.1"/>
    <property type="molecule type" value="Genomic_DNA"/>
</dbReference>
<sequence>MQQPNPLSPWQMWSLEVQNKLKEQQEQLEALSAKVLDLCEQIKHLEARPTYNIESIEYHFDQLKVDKLDGTLNIGMTAPGMGDETFPGSIEQLAVSKPEVFPSAGPTIPDPSPVYNEVFNEMTRYLDAGAPQTLLAYENQFGIPLDPYHRKIIIEDVRKQVPTRIHFYMQKKEKGAEAKQAAEDSPASAADVLAKTRRDADAALYAYMRQLQTGSPSSGGMA</sequence>
<organism evidence="2 3">
    <name type="scientific">Paenibacillus endophyticus</name>
    <dbReference type="NCBI Taxonomy" id="1294268"/>
    <lineage>
        <taxon>Bacteria</taxon>
        <taxon>Bacillati</taxon>
        <taxon>Bacillota</taxon>
        <taxon>Bacilli</taxon>
        <taxon>Bacillales</taxon>
        <taxon>Paenibacillaceae</taxon>
        <taxon>Paenibacillus</taxon>
    </lineage>
</organism>
<reference evidence="2 3" key="1">
    <citation type="submission" date="2020-08" db="EMBL/GenBank/DDBJ databases">
        <title>Genomic Encyclopedia of Type Strains, Phase III (KMG-III): the genomes of soil and plant-associated and newly described type strains.</title>
        <authorList>
            <person name="Whitman W."/>
        </authorList>
    </citation>
    <scope>NUCLEOTIDE SEQUENCE [LARGE SCALE GENOMIC DNA]</scope>
    <source>
        <strain evidence="2 3">CECT 8234</strain>
    </source>
</reference>
<gene>
    <name evidence="2" type="ORF">FHS16_006404</name>
</gene>
<protein>
    <submittedName>
        <fullName evidence="2">Spore germination protein PC</fullName>
    </submittedName>
</protein>
<evidence type="ECO:0000313" key="2">
    <source>
        <dbReference type="EMBL" id="MBB3156281.1"/>
    </source>
</evidence>
<evidence type="ECO:0000256" key="1">
    <source>
        <dbReference type="SAM" id="Coils"/>
    </source>
</evidence>
<proteinExistence type="predicted"/>
<dbReference type="Proteomes" id="UP000518605">
    <property type="component" value="Unassembled WGS sequence"/>
</dbReference>
<dbReference type="Pfam" id="PF10737">
    <property type="entry name" value="GerPC"/>
    <property type="match status" value="1"/>
</dbReference>
<keyword evidence="1" id="KW-0175">Coiled coil</keyword>
<dbReference type="AlphaFoldDB" id="A0A7W5GDV1"/>
<evidence type="ECO:0000313" key="3">
    <source>
        <dbReference type="Proteomes" id="UP000518605"/>
    </source>
</evidence>
<feature type="coiled-coil region" evidence="1">
    <location>
        <begin position="14"/>
        <end position="48"/>
    </location>
</feature>
<comment type="caution">
    <text evidence="2">The sequence shown here is derived from an EMBL/GenBank/DDBJ whole genome shotgun (WGS) entry which is preliminary data.</text>
</comment>
<accession>A0A7W5GDV1</accession>
<dbReference type="RefSeq" id="WP_183571594.1">
    <property type="nucleotide sequence ID" value="NZ_CBCSLB010000047.1"/>
</dbReference>
<keyword evidence="3" id="KW-1185">Reference proteome</keyword>